<feature type="compositionally biased region" description="Basic and acidic residues" evidence="1">
    <location>
        <begin position="35"/>
        <end position="49"/>
    </location>
</feature>
<reference evidence="2 3" key="1">
    <citation type="submission" date="2020-07" db="EMBL/GenBank/DDBJ databases">
        <title>Telomere length de novo assembly of all 7 chromosomes of the fungus, Metarhizium brunneum, using a novel assembly pipeline.</title>
        <authorList>
            <person name="Saud z."/>
            <person name="Kortsinoglou A."/>
            <person name="Kouvelis V.N."/>
            <person name="Butt T.M."/>
        </authorList>
    </citation>
    <scope>NUCLEOTIDE SEQUENCE [LARGE SCALE GENOMIC DNA]</scope>
    <source>
        <strain evidence="2 3">4556</strain>
    </source>
</reference>
<dbReference type="EMBL" id="CP058937">
    <property type="protein sequence ID" value="QLI73137.1"/>
    <property type="molecule type" value="Genomic_DNA"/>
</dbReference>
<keyword evidence="3" id="KW-1185">Reference proteome</keyword>
<sequence>MRRQSTSSADSDASSTYTVSTTASYSKEPLLDSGVEPRRGLRQKARDVVSDLGKPPTSRQDAKEGKHTSNFGDPGFLSEVMRPPKF</sequence>
<evidence type="ECO:0000313" key="2">
    <source>
        <dbReference type="EMBL" id="QLI73137.1"/>
    </source>
</evidence>
<evidence type="ECO:0000313" key="3">
    <source>
        <dbReference type="Proteomes" id="UP000510686"/>
    </source>
</evidence>
<protein>
    <submittedName>
        <fullName evidence="2">Uncharacterized protein</fullName>
    </submittedName>
</protein>
<name>A0A7D5V371_9HYPO</name>
<organism evidence="2 3">
    <name type="scientific">Metarhizium brunneum</name>
    <dbReference type="NCBI Taxonomy" id="500148"/>
    <lineage>
        <taxon>Eukaryota</taxon>
        <taxon>Fungi</taxon>
        <taxon>Dikarya</taxon>
        <taxon>Ascomycota</taxon>
        <taxon>Pezizomycotina</taxon>
        <taxon>Sordariomycetes</taxon>
        <taxon>Hypocreomycetidae</taxon>
        <taxon>Hypocreales</taxon>
        <taxon>Clavicipitaceae</taxon>
        <taxon>Metarhizium</taxon>
    </lineage>
</organism>
<gene>
    <name evidence="2" type="ORF">G6M90_00g098690</name>
</gene>
<feature type="region of interest" description="Disordered" evidence="1">
    <location>
        <begin position="1"/>
        <end position="86"/>
    </location>
</feature>
<dbReference type="OrthoDB" id="5232757at2759"/>
<dbReference type="AlphaFoldDB" id="A0A7D5V371"/>
<dbReference type="KEGG" id="mbrn:90968170"/>
<accession>A0A7D5V371</accession>
<proteinExistence type="predicted"/>
<dbReference type="Proteomes" id="UP000510686">
    <property type="component" value="Chromosome 6"/>
</dbReference>
<evidence type="ECO:0000256" key="1">
    <source>
        <dbReference type="SAM" id="MobiDB-lite"/>
    </source>
</evidence>
<dbReference type="RefSeq" id="XP_065987615.1">
    <property type="nucleotide sequence ID" value="XM_066131549.1"/>
</dbReference>
<feature type="compositionally biased region" description="Low complexity" evidence="1">
    <location>
        <begin position="1"/>
        <end position="26"/>
    </location>
</feature>
<dbReference type="GeneID" id="90968170"/>